<dbReference type="InterPro" id="IPR023227">
    <property type="entry name" value="SAM_OH_AdoTrfase_C_sf"/>
</dbReference>
<evidence type="ECO:0000259" key="3">
    <source>
        <dbReference type="Pfam" id="PF01887"/>
    </source>
</evidence>
<evidence type="ECO:0000313" key="5">
    <source>
        <dbReference type="EMBL" id="MFD2458072.1"/>
    </source>
</evidence>
<dbReference type="Gene3D" id="3.40.50.10790">
    <property type="entry name" value="S-adenosyl-l-methionine hydroxide adenosyltransferase, N-terminal"/>
    <property type="match status" value="1"/>
</dbReference>
<dbReference type="InterPro" id="IPR046469">
    <property type="entry name" value="SAM_HAT_N"/>
</dbReference>
<keyword evidence="1" id="KW-0949">S-adenosyl-L-methionine</keyword>
<dbReference type="InterPro" id="IPR023228">
    <property type="entry name" value="SAM_OH_AdoTrfase_N_sf"/>
</dbReference>
<comment type="caution">
    <text evidence="5">The sequence shown here is derived from an EMBL/GenBank/DDBJ whole genome shotgun (WGS) entry which is preliminary data.</text>
</comment>
<dbReference type="Pfam" id="PF01887">
    <property type="entry name" value="SAM_HAT_N"/>
    <property type="match status" value="1"/>
</dbReference>
<gene>
    <name evidence="5" type="ORF">ACFSYJ_05665</name>
</gene>
<protein>
    <submittedName>
        <fullName evidence="5">S-adenosyl-l-methionine hydroxide adenosyltransferase family protein</fullName>
    </submittedName>
</protein>
<evidence type="ECO:0000259" key="4">
    <source>
        <dbReference type="Pfam" id="PF20257"/>
    </source>
</evidence>
<sequence length="268" mass="27261">MTYRWISFTTDYGLRDGFVAACHGVIARLAPDVRVIDVTHEVPPQQLRHGATALAQTAPYLPEAVHLAVVDPGVGTARRGVVVVARHGLLVGPDNGLLLPAASALGGVVEVFELSEPSLRLSETSATFHGRDIFAPAAAHLALGVAPAEFGARVPDPVTLPDPLVAAFPGKLVAEVVTVDHFGNVQLAASPADLALAELAGAVSVHSARVAVRAVVGRTFGDAGRGEAVLYTDSAGRLAVAINGGSAAATLGLGPAQECTITSSPTAS</sequence>
<dbReference type="Proteomes" id="UP001597419">
    <property type="component" value="Unassembled WGS sequence"/>
</dbReference>
<evidence type="ECO:0000313" key="6">
    <source>
        <dbReference type="Proteomes" id="UP001597419"/>
    </source>
</evidence>
<reference evidence="6" key="1">
    <citation type="journal article" date="2019" name="Int. J. Syst. Evol. Microbiol.">
        <title>The Global Catalogue of Microorganisms (GCM) 10K type strain sequencing project: providing services to taxonomists for standard genome sequencing and annotation.</title>
        <authorList>
            <consortium name="The Broad Institute Genomics Platform"/>
            <consortium name="The Broad Institute Genome Sequencing Center for Infectious Disease"/>
            <person name="Wu L."/>
            <person name="Ma J."/>
        </authorList>
    </citation>
    <scope>NUCLEOTIDE SEQUENCE [LARGE SCALE GENOMIC DNA]</scope>
    <source>
        <strain evidence="6">CGMCC 4.7643</strain>
    </source>
</reference>
<evidence type="ECO:0000256" key="2">
    <source>
        <dbReference type="ARBA" id="ARBA00024035"/>
    </source>
</evidence>
<dbReference type="Gene3D" id="2.40.30.90">
    <property type="entry name" value="Bacterial fluorinating enzyme like"/>
    <property type="match status" value="1"/>
</dbReference>
<dbReference type="PIRSF" id="PIRSF006779">
    <property type="entry name" value="UCP006779"/>
    <property type="match status" value="1"/>
</dbReference>
<dbReference type="InterPro" id="IPR046470">
    <property type="entry name" value="SAM_HAT_C"/>
</dbReference>
<name>A0ABW5GAJ1_9PSEU</name>
<proteinExistence type="inferred from homology"/>
<feature type="domain" description="S-adenosyl-l-methionine hydroxide adenosyltransferase N-terminal" evidence="3">
    <location>
        <begin position="6"/>
        <end position="151"/>
    </location>
</feature>
<dbReference type="PANTHER" id="PTHR35092:SF1">
    <property type="entry name" value="CHLORINASE MJ1651"/>
    <property type="match status" value="1"/>
</dbReference>
<dbReference type="SUPFAM" id="SSF101852">
    <property type="entry name" value="Bacterial fluorinating enzyme, C-terminal domain"/>
    <property type="match status" value="1"/>
</dbReference>
<keyword evidence="6" id="KW-1185">Reference proteome</keyword>
<dbReference type="InterPro" id="IPR002747">
    <property type="entry name" value="SAM_OH_AdoTrfase"/>
</dbReference>
<dbReference type="SUPFAM" id="SSF102522">
    <property type="entry name" value="Bacterial fluorinating enzyme, N-terminal domain"/>
    <property type="match status" value="1"/>
</dbReference>
<evidence type="ECO:0000256" key="1">
    <source>
        <dbReference type="ARBA" id="ARBA00022691"/>
    </source>
</evidence>
<accession>A0ABW5GAJ1</accession>
<dbReference type="Pfam" id="PF20257">
    <property type="entry name" value="SAM_HAT_C"/>
    <property type="match status" value="1"/>
</dbReference>
<comment type="similarity">
    <text evidence="2">Belongs to the SAM hydrolase / SAM-dependent halogenase family.</text>
</comment>
<dbReference type="EMBL" id="JBHUKU010000003">
    <property type="protein sequence ID" value="MFD2458072.1"/>
    <property type="molecule type" value="Genomic_DNA"/>
</dbReference>
<dbReference type="PANTHER" id="PTHR35092">
    <property type="entry name" value="CHLORINASE MJ1651"/>
    <property type="match status" value="1"/>
</dbReference>
<feature type="domain" description="S-adenosyl-l-methionine hydroxide adenosyltransferase C-terminal" evidence="4">
    <location>
        <begin position="174"/>
        <end position="258"/>
    </location>
</feature>
<dbReference type="RefSeq" id="WP_345395602.1">
    <property type="nucleotide sequence ID" value="NZ_BAABHG010000007.1"/>
</dbReference>
<organism evidence="5 6">
    <name type="scientific">Amycolatopsis samaneae</name>
    <dbReference type="NCBI Taxonomy" id="664691"/>
    <lineage>
        <taxon>Bacteria</taxon>
        <taxon>Bacillati</taxon>
        <taxon>Actinomycetota</taxon>
        <taxon>Actinomycetes</taxon>
        <taxon>Pseudonocardiales</taxon>
        <taxon>Pseudonocardiaceae</taxon>
        <taxon>Amycolatopsis</taxon>
    </lineage>
</organism>